<feature type="domain" description="ABC transmembrane type-1" evidence="11">
    <location>
        <begin position="68"/>
        <end position="322"/>
    </location>
</feature>
<keyword evidence="8 9" id="KW-0472">Membrane</keyword>
<feature type="domain" description="ABC transporter" evidence="10">
    <location>
        <begin position="357"/>
        <end position="595"/>
    </location>
</feature>
<dbReference type="GO" id="GO:0034040">
    <property type="term" value="F:ATPase-coupled lipid transmembrane transporter activity"/>
    <property type="evidence" value="ECO:0007669"/>
    <property type="project" value="TreeGrafter"/>
</dbReference>
<dbReference type="RefSeq" id="WP_234982799.1">
    <property type="nucleotide sequence ID" value="NZ_CP023018.1"/>
</dbReference>
<evidence type="ECO:0000256" key="8">
    <source>
        <dbReference type="ARBA" id="ARBA00023136"/>
    </source>
</evidence>
<accession>A0A1R3VU36</accession>
<gene>
    <name evidence="12" type="ORF">SAMN05216526_0845</name>
</gene>
<dbReference type="GO" id="GO:0140359">
    <property type="term" value="F:ABC-type transporter activity"/>
    <property type="evidence" value="ECO:0007669"/>
    <property type="project" value="InterPro"/>
</dbReference>
<keyword evidence="7 9" id="KW-1133">Transmembrane helix</keyword>
<evidence type="ECO:0000256" key="2">
    <source>
        <dbReference type="ARBA" id="ARBA00022448"/>
    </source>
</evidence>
<keyword evidence="13" id="KW-1185">Reference proteome</keyword>
<dbReference type="InterPro" id="IPR039421">
    <property type="entry name" value="Type_1_exporter"/>
</dbReference>
<feature type="transmembrane region" description="Helical" evidence="9">
    <location>
        <begin position="76"/>
        <end position="94"/>
    </location>
</feature>
<dbReference type="InterPro" id="IPR003593">
    <property type="entry name" value="AAA+_ATPase"/>
</dbReference>
<keyword evidence="6" id="KW-0067">ATP-binding</keyword>
<evidence type="ECO:0000259" key="10">
    <source>
        <dbReference type="PROSITE" id="PS50893"/>
    </source>
</evidence>
<dbReference type="InterPro" id="IPR036640">
    <property type="entry name" value="ABC1_TM_sf"/>
</dbReference>
<feature type="transmembrane region" description="Helical" evidence="9">
    <location>
        <begin position="159"/>
        <end position="176"/>
    </location>
</feature>
<dbReference type="GO" id="GO:0016887">
    <property type="term" value="F:ATP hydrolysis activity"/>
    <property type="evidence" value="ECO:0007669"/>
    <property type="project" value="InterPro"/>
</dbReference>
<dbReference type="Gene3D" id="3.40.50.300">
    <property type="entry name" value="P-loop containing nucleotide triphosphate hydrolases"/>
    <property type="match status" value="1"/>
</dbReference>
<dbReference type="EMBL" id="FTPK01000002">
    <property type="protein sequence ID" value="SIT68415.1"/>
    <property type="molecule type" value="Genomic_DNA"/>
</dbReference>
<feature type="transmembrane region" description="Helical" evidence="9">
    <location>
        <begin position="20"/>
        <end position="46"/>
    </location>
</feature>
<evidence type="ECO:0000256" key="9">
    <source>
        <dbReference type="SAM" id="Phobius"/>
    </source>
</evidence>
<evidence type="ECO:0000256" key="7">
    <source>
        <dbReference type="ARBA" id="ARBA00022989"/>
    </source>
</evidence>
<keyword evidence="4 9" id="KW-0812">Transmembrane</keyword>
<evidence type="ECO:0000259" key="11">
    <source>
        <dbReference type="PROSITE" id="PS50929"/>
    </source>
</evidence>
<dbReference type="PROSITE" id="PS00211">
    <property type="entry name" value="ABC_TRANSPORTER_1"/>
    <property type="match status" value="1"/>
</dbReference>
<dbReference type="InterPro" id="IPR011527">
    <property type="entry name" value="ABC1_TM_dom"/>
</dbReference>
<evidence type="ECO:0000313" key="12">
    <source>
        <dbReference type="EMBL" id="SIT68415.1"/>
    </source>
</evidence>
<evidence type="ECO:0000256" key="6">
    <source>
        <dbReference type="ARBA" id="ARBA00022840"/>
    </source>
</evidence>
<dbReference type="AlphaFoldDB" id="A0A1R3VU36"/>
<evidence type="ECO:0000313" key="13">
    <source>
        <dbReference type="Proteomes" id="UP000223759"/>
    </source>
</evidence>
<dbReference type="PROSITE" id="PS50893">
    <property type="entry name" value="ABC_TRANSPORTER_2"/>
    <property type="match status" value="1"/>
</dbReference>
<dbReference type="FunFam" id="3.40.50.300:FF:000221">
    <property type="entry name" value="Multidrug ABC transporter ATP-binding protein"/>
    <property type="match status" value="1"/>
</dbReference>
<keyword evidence="3" id="KW-1003">Cell membrane</keyword>
<dbReference type="InterPro" id="IPR003439">
    <property type="entry name" value="ABC_transporter-like_ATP-bd"/>
</dbReference>
<dbReference type="GO" id="GO:0005524">
    <property type="term" value="F:ATP binding"/>
    <property type="evidence" value="ECO:0007669"/>
    <property type="project" value="UniProtKB-KW"/>
</dbReference>
<sequence length="596" mass="64665">MIKKLLDLLTKHERKRAGLLLGMILTMALLDMIGVASIMPFMAVLANPEIIQTNAMLNAVYQAASHHLGINTTEQFLFALGMLVFVLLVVSLAFKALTTYAKLRFVQMRNYSISMRLVEGYLHQPYSWFLSRHSADLGKSILSEVGQVISGGMTPMMNLIAHGAIAIALLTLLILIDPKLALIVGLTLATAYALIFKATRGLLGRIGKERVKANQRRFTAVSEAFGASKEVKVGGLEQAYIKRFAGPAQTFARHQATAQVISQLPRFALEAIAFGGMLLVVLYLMAQSGSFASALPIIALYAFAGYRLMPALQQIYGAVTQLRFAGPALDALHADLMSLQPAYANPSQDAIALKEAITLNQIQFCYPNAPQPALKNLSLTIPAKSTVGLVGATGSGKTTTVDLILGLLEAQEGTLAVDGQAITEHNRRAWQRAIGYVPQQIYLADDTVAANIAFGLQEKDIDQAAVERAAKIANLHEFVANELPQQYQTTVGERGVRLSGGQRQRIGIARALYDNPQVLILDEATSALDNLTEQAVMEAVHNLGHEITIILIAHRLSTVKSCDTIFLLEKGELKAQGAFDELTHTNARFRAMAANH</sequence>
<dbReference type="PANTHER" id="PTHR24221:SF654">
    <property type="entry name" value="ATP-BINDING CASSETTE SUB-FAMILY B MEMBER 6"/>
    <property type="match status" value="1"/>
</dbReference>
<dbReference type="SMART" id="SM00382">
    <property type="entry name" value="AAA"/>
    <property type="match status" value="1"/>
</dbReference>
<dbReference type="GO" id="GO:0005886">
    <property type="term" value="C:plasma membrane"/>
    <property type="evidence" value="ECO:0007669"/>
    <property type="project" value="UniProtKB-SubCell"/>
</dbReference>
<evidence type="ECO:0000256" key="5">
    <source>
        <dbReference type="ARBA" id="ARBA00022741"/>
    </source>
</evidence>
<dbReference type="InterPro" id="IPR027417">
    <property type="entry name" value="P-loop_NTPase"/>
</dbReference>
<dbReference type="Pfam" id="PF00664">
    <property type="entry name" value="ABC_membrane"/>
    <property type="match status" value="1"/>
</dbReference>
<name>A0A1R3VU36_9GAMM</name>
<proteinExistence type="predicted"/>
<reference evidence="12 13" key="1">
    <citation type="submission" date="2017-01" db="EMBL/GenBank/DDBJ databases">
        <authorList>
            <person name="Mah S.A."/>
            <person name="Swanson W.J."/>
            <person name="Moy G.W."/>
            <person name="Vacquier V.D."/>
        </authorList>
    </citation>
    <scope>NUCLEOTIDE SEQUENCE [LARGE SCALE GENOMIC DNA]</scope>
    <source>
        <strain evidence="12 13">M9</strain>
    </source>
</reference>
<organism evidence="12 13">
    <name type="scientific">Ectothiorhodosinus mongolicus</name>
    <dbReference type="NCBI Taxonomy" id="233100"/>
    <lineage>
        <taxon>Bacteria</taxon>
        <taxon>Pseudomonadati</taxon>
        <taxon>Pseudomonadota</taxon>
        <taxon>Gammaproteobacteria</taxon>
        <taxon>Chromatiales</taxon>
        <taxon>Ectothiorhodospiraceae</taxon>
        <taxon>Ectothiorhodosinus</taxon>
    </lineage>
</organism>
<dbReference type="SUPFAM" id="SSF52540">
    <property type="entry name" value="P-loop containing nucleoside triphosphate hydrolases"/>
    <property type="match status" value="1"/>
</dbReference>
<keyword evidence="2" id="KW-0813">Transport</keyword>
<protein>
    <submittedName>
        <fullName evidence="12">ABC-type multidrug transport system, ATPase and permease component</fullName>
    </submittedName>
</protein>
<dbReference type="InterPro" id="IPR017871">
    <property type="entry name" value="ABC_transporter-like_CS"/>
</dbReference>
<dbReference type="SUPFAM" id="SSF90123">
    <property type="entry name" value="ABC transporter transmembrane region"/>
    <property type="match status" value="1"/>
</dbReference>
<dbReference type="PANTHER" id="PTHR24221">
    <property type="entry name" value="ATP-BINDING CASSETTE SUB-FAMILY B"/>
    <property type="match status" value="1"/>
</dbReference>
<comment type="subcellular location">
    <subcellularLocation>
        <location evidence="1">Cell membrane</location>
        <topology evidence="1">Multi-pass membrane protein</topology>
    </subcellularLocation>
</comment>
<dbReference type="Proteomes" id="UP000223759">
    <property type="component" value="Unassembled WGS sequence"/>
</dbReference>
<keyword evidence="5" id="KW-0547">Nucleotide-binding</keyword>
<evidence type="ECO:0000256" key="3">
    <source>
        <dbReference type="ARBA" id="ARBA00022475"/>
    </source>
</evidence>
<dbReference type="Pfam" id="PF00005">
    <property type="entry name" value="ABC_tran"/>
    <property type="match status" value="1"/>
</dbReference>
<dbReference type="STRING" id="233100.SAMN05216526_0845"/>
<dbReference type="PROSITE" id="PS50929">
    <property type="entry name" value="ABC_TM1F"/>
    <property type="match status" value="1"/>
</dbReference>
<evidence type="ECO:0000256" key="4">
    <source>
        <dbReference type="ARBA" id="ARBA00022692"/>
    </source>
</evidence>
<feature type="transmembrane region" description="Helical" evidence="9">
    <location>
        <begin position="182"/>
        <end position="203"/>
    </location>
</feature>
<evidence type="ECO:0000256" key="1">
    <source>
        <dbReference type="ARBA" id="ARBA00004651"/>
    </source>
</evidence>
<dbReference type="Gene3D" id="1.20.1560.10">
    <property type="entry name" value="ABC transporter type 1, transmembrane domain"/>
    <property type="match status" value="1"/>
</dbReference>